<name>A0A0R1PIZ1_9LACO</name>
<evidence type="ECO:0000313" key="1">
    <source>
        <dbReference type="EMBL" id="KRL32285.1"/>
    </source>
</evidence>
<comment type="caution">
    <text evidence="1">The sequence shown here is derived from an EMBL/GenBank/DDBJ whole genome shotgun (WGS) entry which is preliminary data.</text>
</comment>
<organism evidence="1 2">
    <name type="scientific">Companilactobacillus paralimentarius DSM 13238 = JCM 10415</name>
    <dbReference type="NCBI Taxonomy" id="1122151"/>
    <lineage>
        <taxon>Bacteria</taxon>
        <taxon>Bacillati</taxon>
        <taxon>Bacillota</taxon>
        <taxon>Bacilli</taxon>
        <taxon>Lactobacillales</taxon>
        <taxon>Lactobacillaceae</taxon>
        <taxon>Companilactobacillus</taxon>
    </lineage>
</organism>
<accession>A0A0R1PIZ1</accession>
<dbReference type="AlphaFoldDB" id="A0A0R1PIZ1"/>
<dbReference type="Proteomes" id="UP000051908">
    <property type="component" value="Unassembled WGS sequence"/>
</dbReference>
<proteinExistence type="predicted"/>
<keyword evidence="2" id="KW-1185">Reference proteome</keyword>
<gene>
    <name evidence="1" type="ORF">FD33_GL000699</name>
</gene>
<evidence type="ECO:0000313" key="2">
    <source>
        <dbReference type="Proteomes" id="UP000051908"/>
    </source>
</evidence>
<dbReference type="EMBL" id="AZES01000014">
    <property type="protein sequence ID" value="KRL32285.1"/>
    <property type="molecule type" value="Genomic_DNA"/>
</dbReference>
<sequence>MGVLQVSRPIISVNFLSPLNMYPNVLAADTSKLVTSIVVTFSKSEKTPLLPFDVTKSLFTFTPLFYINTFY</sequence>
<reference evidence="1 2" key="1">
    <citation type="journal article" date="2015" name="Genome Announc.">
        <title>Expanding the biotechnology potential of lactobacilli through comparative genomics of 213 strains and associated genera.</title>
        <authorList>
            <person name="Sun Z."/>
            <person name="Harris H.M."/>
            <person name="McCann A."/>
            <person name="Guo C."/>
            <person name="Argimon S."/>
            <person name="Zhang W."/>
            <person name="Yang X."/>
            <person name="Jeffery I.B."/>
            <person name="Cooney J.C."/>
            <person name="Kagawa T.F."/>
            <person name="Liu W."/>
            <person name="Song Y."/>
            <person name="Salvetti E."/>
            <person name="Wrobel A."/>
            <person name="Rasinkangas P."/>
            <person name="Parkhill J."/>
            <person name="Rea M.C."/>
            <person name="O'Sullivan O."/>
            <person name="Ritari J."/>
            <person name="Douillard F.P."/>
            <person name="Paul Ross R."/>
            <person name="Yang R."/>
            <person name="Briner A.E."/>
            <person name="Felis G.E."/>
            <person name="de Vos W.M."/>
            <person name="Barrangou R."/>
            <person name="Klaenhammer T.R."/>
            <person name="Caufield P.W."/>
            <person name="Cui Y."/>
            <person name="Zhang H."/>
            <person name="O'Toole P.W."/>
        </authorList>
    </citation>
    <scope>NUCLEOTIDE SEQUENCE [LARGE SCALE GENOMIC DNA]</scope>
    <source>
        <strain evidence="1 2">DSM 13238</strain>
    </source>
</reference>
<protein>
    <submittedName>
        <fullName evidence="1">Uncharacterized protein</fullName>
    </submittedName>
</protein>